<dbReference type="OrthoDB" id="9803333at2"/>
<reference evidence="4 5" key="1">
    <citation type="submission" date="2015-03" db="EMBL/GenBank/DDBJ databases">
        <authorList>
            <person name="Murphy D."/>
        </authorList>
    </citation>
    <scope>NUCLEOTIDE SEQUENCE [LARGE SCALE GENOMIC DNA]</scope>
    <source>
        <strain evidence="4 5">BR165/97</strain>
    </source>
</reference>
<dbReference type="SMART" id="SM00822">
    <property type="entry name" value="PKS_KR"/>
    <property type="match status" value="1"/>
</dbReference>
<dbReference type="Proteomes" id="UP000038750">
    <property type="component" value="Unassembled WGS sequence"/>
</dbReference>
<dbReference type="RefSeq" id="WP_042569204.1">
    <property type="nucleotide sequence ID" value="NZ_CP009801.1"/>
</dbReference>
<evidence type="ECO:0000256" key="1">
    <source>
        <dbReference type="ARBA" id="ARBA00006484"/>
    </source>
</evidence>
<dbReference type="InterPro" id="IPR051122">
    <property type="entry name" value="SDR_DHRS6-like"/>
</dbReference>
<organism evidence="4 5">
    <name type="scientific">Yersinia intermedia</name>
    <dbReference type="NCBI Taxonomy" id="631"/>
    <lineage>
        <taxon>Bacteria</taxon>
        <taxon>Pseudomonadati</taxon>
        <taxon>Pseudomonadota</taxon>
        <taxon>Gammaproteobacteria</taxon>
        <taxon>Enterobacterales</taxon>
        <taxon>Yersiniaceae</taxon>
        <taxon>Yersinia</taxon>
    </lineage>
</organism>
<feature type="domain" description="Ketoreductase" evidence="3">
    <location>
        <begin position="7"/>
        <end position="181"/>
    </location>
</feature>
<dbReference type="PANTHER" id="PTHR43477:SF1">
    <property type="entry name" value="DIHYDROANTICAPSIN 7-DEHYDROGENASE"/>
    <property type="match status" value="1"/>
</dbReference>
<dbReference type="PANTHER" id="PTHR43477">
    <property type="entry name" value="DIHYDROANTICAPSIN 7-DEHYDROGENASE"/>
    <property type="match status" value="1"/>
</dbReference>
<dbReference type="SUPFAM" id="SSF51735">
    <property type="entry name" value="NAD(P)-binding Rossmann-fold domains"/>
    <property type="match status" value="1"/>
</dbReference>
<dbReference type="FunFam" id="3.40.50.720:FF:000084">
    <property type="entry name" value="Short-chain dehydrogenase reductase"/>
    <property type="match status" value="1"/>
</dbReference>
<dbReference type="InterPro" id="IPR036291">
    <property type="entry name" value="NAD(P)-bd_dom_sf"/>
</dbReference>
<evidence type="ECO:0000259" key="3">
    <source>
        <dbReference type="SMART" id="SM00822"/>
    </source>
</evidence>
<dbReference type="EMBL" id="CPZJ01000008">
    <property type="protein sequence ID" value="CNF82082.1"/>
    <property type="molecule type" value="Genomic_DNA"/>
</dbReference>
<keyword evidence="2 4" id="KW-0560">Oxidoreductase</keyword>
<dbReference type="Gene3D" id="3.40.50.720">
    <property type="entry name" value="NAD(P)-binding Rossmann-like Domain"/>
    <property type="match status" value="1"/>
</dbReference>
<dbReference type="Pfam" id="PF13561">
    <property type="entry name" value="adh_short_C2"/>
    <property type="match status" value="1"/>
</dbReference>
<dbReference type="NCBIfam" id="NF005075">
    <property type="entry name" value="PRK06500.1"/>
    <property type="match status" value="1"/>
</dbReference>
<proteinExistence type="inferred from homology"/>
<accession>A0A0T9M9L2</accession>
<evidence type="ECO:0000256" key="2">
    <source>
        <dbReference type="ARBA" id="ARBA00023002"/>
    </source>
</evidence>
<dbReference type="STRING" id="631.CH53_2651"/>
<dbReference type="InterPro" id="IPR020904">
    <property type="entry name" value="Sc_DH/Rdtase_CS"/>
</dbReference>
<dbReference type="EC" id="1.-.-.-" evidence="4"/>
<gene>
    <name evidence="4" type="primary">yghA_2</name>
    <name evidence="4" type="ORF">ERS008530_02205</name>
</gene>
<name>A0A0T9M9L2_YERIN</name>
<dbReference type="GO" id="GO:0016491">
    <property type="term" value="F:oxidoreductase activity"/>
    <property type="evidence" value="ECO:0007669"/>
    <property type="project" value="UniProtKB-KW"/>
</dbReference>
<evidence type="ECO:0000313" key="5">
    <source>
        <dbReference type="Proteomes" id="UP000038750"/>
    </source>
</evidence>
<dbReference type="InterPro" id="IPR057326">
    <property type="entry name" value="KR_dom"/>
</dbReference>
<evidence type="ECO:0000313" key="4">
    <source>
        <dbReference type="EMBL" id="CNF82082.1"/>
    </source>
</evidence>
<dbReference type="PROSITE" id="PS00061">
    <property type="entry name" value="ADH_SHORT"/>
    <property type="match status" value="1"/>
</dbReference>
<dbReference type="PRINTS" id="PR00081">
    <property type="entry name" value="GDHRDH"/>
</dbReference>
<dbReference type="InterPro" id="IPR002347">
    <property type="entry name" value="SDR_fam"/>
</dbReference>
<dbReference type="eggNOG" id="COG1028">
    <property type="taxonomic scope" value="Bacteria"/>
</dbReference>
<protein>
    <submittedName>
        <fullName evidence="4">Short chain dehydrogenase</fullName>
        <ecNumber evidence="4">1.-.-.-</ecNumber>
    </submittedName>
</protein>
<comment type="similarity">
    <text evidence="1">Belongs to the short-chain dehydrogenases/reductases (SDR) family.</text>
</comment>
<sequence length="249" mass="26268">MNRLNDKYALITGGTSGIGLETARQFIAEGATVAITGRSDAALQAAHKELGGQVLLLNSDASDIADQYQLAAKLTHVWPRLDIVYINAGDVTHRSIGEWDEESFERVLSTNLKGPFFLLQALLPLLANPASVILCGSASVHIGLPQSSVYAASKAGLLSLARTLSGEWASRGIRVNGLSPGPTQTPALQKLGLSGSEQEHLAEQIRQLVPIKRMGTSSEIAHAAVFLASDESSFVVGTELRVDGGVSSL</sequence>
<dbReference type="AlphaFoldDB" id="A0A0T9M9L2"/>
<dbReference type="KEGG" id="yin:CH53_2651"/>
<dbReference type="CDD" id="cd05233">
    <property type="entry name" value="SDR_c"/>
    <property type="match status" value="1"/>
</dbReference>